<keyword evidence="12" id="KW-1185">Reference proteome</keyword>
<evidence type="ECO:0000256" key="5">
    <source>
        <dbReference type="ARBA" id="ARBA00022989"/>
    </source>
</evidence>
<dbReference type="InterPro" id="IPR036837">
    <property type="entry name" value="Cation_efflux_CTD_sf"/>
</dbReference>
<dbReference type="NCBIfam" id="TIGR01297">
    <property type="entry name" value="CDF"/>
    <property type="match status" value="1"/>
</dbReference>
<dbReference type="Gene3D" id="1.20.1510.10">
    <property type="entry name" value="Cation efflux protein transmembrane domain"/>
    <property type="match status" value="1"/>
</dbReference>
<dbReference type="InterPro" id="IPR002524">
    <property type="entry name" value="Cation_efflux"/>
</dbReference>
<keyword evidence="6" id="KW-0406">Ion transport</keyword>
<feature type="domain" description="Cation efflux protein cytoplasmic" evidence="10">
    <location>
        <begin position="222"/>
        <end position="300"/>
    </location>
</feature>
<feature type="transmembrane region" description="Helical" evidence="8">
    <location>
        <begin position="128"/>
        <end position="149"/>
    </location>
</feature>
<keyword evidence="3" id="KW-0813">Transport</keyword>
<dbReference type="RefSeq" id="WP_163084983.1">
    <property type="nucleotide sequence ID" value="NZ_JAAGNA010000004.1"/>
</dbReference>
<evidence type="ECO:0000256" key="8">
    <source>
        <dbReference type="SAM" id="Phobius"/>
    </source>
</evidence>
<dbReference type="AlphaFoldDB" id="A0A9X5HAD5"/>
<dbReference type="InterPro" id="IPR027469">
    <property type="entry name" value="Cation_efflux_TMD_sf"/>
</dbReference>
<name>A0A9X5HAD5_9ACTN</name>
<proteinExistence type="inferred from homology"/>
<evidence type="ECO:0000256" key="4">
    <source>
        <dbReference type="ARBA" id="ARBA00022692"/>
    </source>
</evidence>
<evidence type="ECO:0000256" key="7">
    <source>
        <dbReference type="ARBA" id="ARBA00023136"/>
    </source>
</evidence>
<dbReference type="Proteomes" id="UP000471745">
    <property type="component" value="Unassembled WGS sequence"/>
</dbReference>
<keyword evidence="4 8" id="KW-0812">Transmembrane</keyword>
<reference evidence="11 12" key="1">
    <citation type="submission" date="2020-01" db="EMBL/GenBank/DDBJ databases">
        <title>Insect and environment-associated Actinomycetes.</title>
        <authorList>
            <person name="Currrie C."/>
            <person name="Chevrette M."/>
            <person name="Carlson C."/>
            <person name="Stubbendieck R."/>
            <person name="Wendt-Pienkowski E."/>
        </authorList>
    </citation>
    <scope>NUCLEOTIDE SEQUENCE [LARGE SCALE GENOMIC DNA]</scope>
    <source>
        <strain evidence="11 12">SID8189</strain>
    </source>
</reference>
<evidence type="ECO:0000256" key="3">
    <source>
        <dbReference type="ARBA" id="ARBA00022448"/>
    </source>
</evidence>
<dbReference type="SUPFAM" id="SSF161111">
    <property type="entry name" value="Cation efflux protein transmembrane domain-like"/>
    <property type="match status" value="1"/>
</dbReference>
<dbReference type="GO" id="GO:0005385">
    <property type="term" value="F:zinc ion transmembrane transporter activity"/>
    <property type="evidence" value="ECO:0007669"/>
    <property type="project" value="TreeGrafter"/>
</dbReference>
<evidence type="ECO:0000256" key="2">
    <source>
        <dbReference type="ARBA" id="ARBA00008873"/>
    </source>
</evidence>
<dbReference type="InterPro" id="IPR058533">
    <property type="entry name" value="Cation_efflux_TM"/>
</dbReference>
<evidence type="ECO:0000313" key="11">
    <source>
        <dbReference type="EMBL" id="NEC47031.1"/>
    </source>
</evidence>
<sequence length="312" mass="32583">MGAGHDHGHAHGAPSGGTVSAAYRGRLRIALAITVFVMVVQIVGGMLADSLALVADAAHMATDALGLGMALLAIHFAGRPPSERRTFGLARAEILAALANCLLLLGVGGYVLYEAVQRFITPAATEGGLAMVFGAVGLAANLVSLSLLMRGQKESLNVRGAFLEVAADALGSVTVIVAALVIVTTGWTAADPIASLVIALMIVPRTLKLLRETLDVLLEAAPKGVDMAEVRAHILNTPGVEDVHDLHAWTITSGMPVLSAHVVVSADTLNAIGHEKMLHELQDCLGDHFDVQHCTFQLEPSGHAEHEARLCH</sequence>
<dbReference type="GO" id="GO:0005886">
    <property type="term" value="C:plasma membrane"/>
    <property type="evidence" value="ECO:0007669"/>
    <property type="project" value="TreeGrafter"/>
</dbReference>
<feature type="transmembrane region" description="Helical" evidence="8">
    <location>
        <begin position="90"/>
        <end position="113"/>
    </location>
</feature>
<comment type="similarity">
    <text evidence="2">Belongs to the cation diffusion facilitator (CDF) transporter (TC 2.A.4) family. SLC30A subfamily.</text>
</comment>
<dbReference type="InterPro" id="IPR027470">
    <property type="entry name" value="Cation_efflux_CTD"/>
</dbReference>
<comment type="caution">
    <text evidence="11">The sequence shown here is derived from an EMBL/GenBank/DDBJ whole genome shotgun (WGS) entry which is preliminary data.</text>
</comment>
<evidence type="ECO:0000259" key="10">
    <source>
        <dbReference type="Pfam" id="PF16916"/>
    </source>
</evidence>
<comment type="subcellular location">
    <subcellularLocation>
        <location evidence="1">Membrane</location>
        <topology evidence="1">Multi-pass membrane protein</topology>
    </subcellularLocation>
</comment>
<feature type="domain" description="Cation efflux protein transmembrane" evidence="9">
    <location>
        <begin position="28"/>
        <end position="218"/>
    </location>
</feature>
<protein>
    <submittedName>
        <fullName evidence="11">Cation transporter</fullName>
    </submittedName>
</protein>
<dbReference type="InterPro" id="IPR050681">
    <property type="entry name" value="CDF/SLC30A"/>
</dbReference>
<evidence type="ECO:0000259" key="9">
    <source>
        <dbReference type="Pfam" id="PF01545"/>
    </source>
</evidence>
<dbReference type="SUPFAM" id="SSF160240">
    <property type="entry name" value="Cation efflux protein cytoplasmic domain-like"/>
    <property type="match status" value="1"/>
</dbReference>
<dbReference type="PANTHER" id="PTHR11562">
    <property type="entry name" value="CATION EFFLUX PROTEIN/ ZINC TRANSPORTER"/>
    <property type="match status" value="1"/>
</dbReference>
<evidence type="ECO:0000256" key="1">
    <source>
        <dbReference type="ARBA" id="ARBA00004141"/>
    </source>
</evidence>
<feature type="transmembrane region" description="Helical" evidence="8">
    <location>
        <begin position="161"/>
        <end position="183"/>
    </location>
</feature>
<evidence type="ECO:0000256" key="6">
    <source>
        <dbReference type="ARBA" id="ARBA00023065"/>
    </source>
</evidence>
<organism evidence="11 12">
    <name type="scientific">Actinospica acidiphila</name>
    <dbReference type="NCBI Taxonomy" id="304899"/>
    <lineage>
        <taxon>Bacteria</taxon>
        <taxon>Bacillati</taxon>
        <taxon>Actinomycetota</taxon>
        <taxon>Actinomycetes</taxon>
        <taxon>Catenulisporales</taxon>
        <taxon>Actinospicaceae</taxon>
        <taxon>Actinospica</taxon>
    </lineage>
</organism>
<dbReference type="Pfam" id="PF01545">
    <property type="entry name" value="Cation_efflux"/>
    <property type="match status" value="1"/>
</dbReference>
<evidence type="ECO:0000313" key="12">
    <source>
        <dbReference type="Proteomes" id="UP000471745"/>
    </source>
</evidence>
<accession>A0A9X5HAD5</accession>
<dbReference type="EMBL" id="JAAGNA010000004">
    <property type="protein sequence ID" value="NEC47031.1"/>
    <property type="molecule type" value="Genomic_DNA"/>
</dbReference>
<feature type="transmembrane region" description="Helical" evidence="8">
    <location>
        <begin position="29"/>
        <end position="48"/>
    </location>
</feature>
<dbReference type="PANTHER" id="PTHR11562:SF17">
    <property type="entry name" value="RE54080P-RELATED"/>
    <property type="match status" value="1"/>
</dbReference>
<keyword evidence="7 8" id="KW-0472">Membrane</keyword>
<keyword evidence="5 8" id="KW-1133">Transmembrane helix</keyword>
<feature type="transmembrane region" description="Helical" evidence="8">
    <location>
        <begin position="60"/>
        <end position="78"/>
    </location>
</feature>
<gene>
    <name evidence="11" type="ORF">G3I18_00280</name>
</gene>
<dbReference type="Pfam" id="PF16916">
    <property type="entry name" value="ZT_dimer"/>
    <property type="match status" value="1"/>
</dbReference>